<protein>
    <submittedName>
        <fullName evidence="7">Merozoite surface protein 5</fullName>
    </submittedName>
</protein>
<evidence type="ECO:0000313" key="8">
    <source>
        <dbReference type="Proteomes" id="UP000195012"/>
    </source>
</evidence>
<evidence type="ECO:0000256" key="5">
    <source>
        <dbReference type="SAM" id="SignalP"/>
    </source>
</evidence>
<proteinExistence type="predicted"/>
<feature type="compositionally biased region" description="Basic and acidic residues" evidence="3">
    <location>
        <begin position="109"/>
        <end position="136"/>
    </location>
</feature>
<dbReference type="OrthoDB" id="10045365at2759"/>
<feature type="signal peptide" evidence="5">
    <location>
        <begin position="1"/>
        <end position="23"/>
    </location>
</feature>
<dbReference type="EMBL" id="NETL01000022">
    <property type="protein sequence ID" value="OTN66837.1"/>
    <property type="molecule type" value="Genomic_DNA"/>
</dbReference>
<evidence type="ECO:0000256" key="1">
    <source>
        <dbReference type="ARBA" id="ARBA00022536"/>
    </source>
</evidence>
<gene>
    <name evidence="7" type="ORF">PKNOH_S08494900</name>
</gene>
<dbReference type="eggNOG" id="ENOG502TMXV">
    <property type="taxonomic scope" value="Eukaryota"/>
</dbReference>
<evidence type="ECO:0000256" key="4">
    <source>
        <dbReference type="SAM" id="Phobius"/>
    </source>
</evidence>
<feature type="compositionally biased region" description="Basic and acidic residues" evidence="3">
    <location>
        <begin position="216"/>
        <end position="250"/>
    </location>
</feature>
<dbReference type="InterPro" id="IPR024731">
    <property type="entry name" value="NELL2-like_EGF"/>
</dbReference>
<feature type="domain" description="NELL2-like EGF" evidence="6">
    <location>
        <begin position="313"/>
        <end position="347"/>
    </location>
</feature>
<dbReference type="AlphaFoldDB" id="A0A1Y3DVP9"/>
<dbReference type="SUPFAM" id="SSF57196">
    <property type="entry name" value="EGF/Laminin"/>
    <property type="match status" value="1"/>
</dbReference>
<feature type="compositionally biased region" description="Low complexity" evidence="3">
    <location>
        <begin position="251"/>
        <end position="264"/>
    </location>
</feature>
<keyword evidence="5" id="KW-0732">Signal</keyword>
<dbReference type="Proteomes" id="UP000195012">
    <property type="component" value="Unassembled WGS sequence"/>
</dbReference>
<evidence type="ECO:0000256" key="2">
    <source>
        <dbReference type="ARBA" id="ARBA00023157"/>
    </source>
</evidence>
<dbReference type="VEuPathDB" id="PlasmoDB:PKA1H_040019100"/>
<feature type="compositionally biased region" description="Basic and acidic residues" evidence="3">
    <location>
        <begin position="164"/>
        <end position="209"/>
    </location>
</feature>
<feature type="region of interest" description="Disordered" evidence="3">
    <location>
        <begin position="95"/>
        <end position="265"/>
    </location>
</feature>
<keyword evidence="7" id="KW-0477">Merozoite</keyword>
<accession>A0A1Y3DVP9</accession>
<sequence length="374" mass="41642">MAMARVALAIHLFFLCSYQSGHPLKFSFWREEKIHLQIYTNRLLREEGKNDNVEQMESPSISGTEGKKEIQMISHLQLQSGKHDQVSFLSANDSNLKGANEEASAESGENGKKSDEENVKKSDEENAKKSDEENKDANSNTKDAESAEGEENPVSQENQMKTLNNEEDKTNDGKKNGDEEDKKGEKGKDDGKGEEGSEEKMEESAKKEEENTEANKNLESKHAEAEVSEHKQDVTTPEGGKDSPEGENQKENTPNNTNQENQENADNDENKLHLDKLDDDVPHYSALRNNRVDKGITDSMMLKNIIEDNTKSCSVNNGGCADDQICIRINNMGIKCICKEGHLFGGKCILSRSSAINTFFSVGLSVLLAFLWMC</sequence>
<keyword evidence="1" id="KW-0245">EGF-like domain</keyword>
<feature type="compositionally biased region" description="Polar residues" evidence="3">
    <location>
        <begin position="153"/>
        <end position="163"/>
    </location>
</feature>
<reference evidence="7 8" key="1">
    <citation type="submission" date="2017-05" db="EMBL/GenBank/DDBJ databases">
        <title>PacBio assembly of a Plasmodium knowlesi genome sequence with Hi-C correction and manual annotation of the SICAvar gene family.</title>
        <authorList>
            <person name="Lapp S.A."/>
            <person name="Geraldo J.A."/>
            <person name="Chien J.-T."/>
            <person name="Ay F."/>
            <person name="Pakala S.B."/>
            <person name="Batugedara G."/>
            <person name="Humphrey J.C."/>
            <person name="Debarry J.D."/>
            <person name="Le Roch K.G."/>
            <person name="Galinski M.R."/>
            <person name="Kissinger J.C."/>
        </authorList>
    </citation>
    <scope>NUCLEOTIDE SEQUENCE [LARGE SCALE GENOMIC DNA]</scope>
    <source>
        <strain evidence="8">Malayan Strain Pk1 (A+)</strain>
    </source>
</reference>
<keyword evidence="2" id="KW-1015">Disulfide bond</keyword>
<organism evidence="7 8">
    <name type="scientific">Plasmodium knowlesi</name>
    <dbReference type="NCBI Taxonomy" id="5850"/>
    <lineage>
        <taxon>Eukaryota</taxon>
        <taxon>Sar</taxon>
        <taxon>Alveolata</taxon>
        <taxon>Apicomplexa</taxon>
        <taxon>Aconoidasida</taxon>
        <taxon>Haemosporida</taxon>
        <taxon>Plasmodiidae</taxon>
        <taxon>Plasmodium</taxon>
        <taxon>Plasmodium (Plasmodium)</taxon>
    </lineage>
</organism>
<name>A0A1Y3DVP9_PLAKN</name>
<dbReference type="VEuPathDB" id="PlasmoDB:PKNOH_S08494900"/>
<keyword evidence="4" id="KW-0812">Transmembrane</keyword>
<dbReference type="OMA" id="CADDQIC"/>
<dbReference type="Pfam" id="PF12947">
    <property type="entry name" value="EGF_3"/>
    <property type="match status" value="1"/>
</dbReference>
<evidence type="ECO:0000259" key="6">
    <source>
        <dbReference type="Pfam" id="PF12947"/>
    </source>
</evidence>
<keyword evidence="4" id="KW-0472">Membrane</keyword>
<evidence type="ECO:0000313" key="7">
    <source>
        <dbReference type="EMBL" id="OTN66837.1"/>
    </source>
</evidence>
<keyword evidence="4" id="KW-1133">Transmembrane helix</keyword>
<dbReference type="VEuPathDB" id="PlasmoDB:PKNH_0414200"/>
<feature type="transmembrane region" description="Helical" evidence="4">
    <location>
        <begin position="355"/>
        <end position="373"/>
    </location>
</feature>
<evidence type="ECO:0000256" key="3">
    <source>
        <dbReference type="SAM" id="MobiDB-lite"/>
    </source>
</evidence>
<comment type="caution">
    <text evidence="7">The sequence shown here is derived from an EMBL/GenBank/DDBJ whole genome shotgun (WGS) entry which is preliminary data.</text>
</comment>
<feature type="chain" id="PRO_5010997475" evidence="5">
    <location>
        <begin position="24"/>
        <end position="374"/>
    </location>
</feature>